<evidence type="ECO:0000313" key="3">
    <source>
        <dbReference type="WBParaSite" id="ACRNAN_scaffold45.g27353.t1"/>
    </source>
</evidence>
<dbReference type="Proteomes" id="UP000887540">
    <property type="component" value="Unplaced"/>
</dbReference>
<proteinExistence type="predicted"/>
<keyword evidence="2" id="KW-1185">Reference proteome</keyword>
<dbReference type="WBParaSite" id="ACRNAN_scaffold45.g27353.t1">
    <property type="protein sequence ID" value="ACRNAN_scaffold45.g27353.t1"/>
    <property type="gene ID" value="ACRNAN_scaffold45.g27353"/>
</dbReference>
<sequence>MNETKRWVVVGPHNPNNQPITDILLAKADGTNQIHQIGNQTGGRVGFFLLTNDFNASYEKMKLGGVDFVEEPRNEKHGIVVQFNDLYGNKWELIQKTDINSNINLVTIVVREYDEAISWFTQNLGFELKANETRSETKRWVVVGPPNPENYPKTNVLLAKADGNKQIQTIGNQAGGRVGFFLSVDNFNVNYDKMKPNGVEFLEEPRHEEYGIVVQFKDLYGNKWDMIQRFS</sequence>
<evidence type="ECO:0000259" key="1">
    <source>
        <dbReference type="PROSITE" id="PS51819"/>
    </source>
</evidence>
<dbReference type="PANTHER" id="PTHR36437">
    <property type="entry name" value="GLYOXALASE/BLEOMYCIN RESISTANCE PROTEIN/DIOXYGENASE"/>
    <property type="match status" value="1"/>
</dbReference>
<dbReference type="SUPFAM" id="SSF54593">
    <property type="entry name" value="Glyoxalase/Bleomycin resistance protein/Dihydroxybiphenyl dioxygenase"/>
    <property type="match status" value="2"/>
</dbReference>
<accession>A0A914DWC9</accession>
<dbReference type="PROSITE" id="PS51819">
    <property type="entry name" value="VOC"/>
    <property type="match status" value="1"/>
</dbReference>
<evidence type="ECO:0000313" key="2">
    <source>
        <dbReference type="Proteomes" id="UP000887540"/>
    </source>
</evidence>
<name>A0A914DWC9_9BILA</name>
<feature type="domain" description="VOC" evidence="1">
    <location>
        <begin position="102"/>
        <end position="229"/>
    </location>
</feature>
<dbReference type="Pfam" id="PF00903">
    <property type="entry name" value="Glyoxalase"/>
    <property type="match status" value="1"/>
</dbReference>
<dbReference type="InterPro" id="IPR004360">
    <property type="entry name" value="Glyas_Fos-R_dOase_dom"/>
</dbReference>
<dbReference type="AlphaFoldDB" id="A0A914DWC9"/>
<dbReference type="PANTHER" id="PTHR36437:SF2">
    <property type="entry name" value="GLYOXALASE_BLEOMYCIN RESISTANCE PROTEIN_DIOXYGENASE"/>
    <property type="match status" value="1"/>
</dbReference>
<protein>
    <submittedName>
        <fullName evidence="3">VOC domain-containing protein</fullName>
    </submittedName>
</protein>
<organism evidence="2 3">
    <name type="scientific">Acrobeloides nanus</name>
    <dbReference type="NCBI Taxonomy" id="290746"/>
    <lineage>
        <taxon>Eukaryota</taxon>
        <taxon>Metazoa</taxon>
        <taxon>Ecdysozoa</taxon>
        <taxon>Nematoda</taxon>
        <taxon>Chromadorea</taxon>
        <taxon>Rhabditida</taxon>
        <taxon>Tylenchina</taxon>
        <taxon>Cephalobomorpha</taxon>
        <taxon>Cephaloboidea</taxon>
        <taxon>Cephalobidae</taxon>
        <taxon>Acrobeloides</taxon>
    </lineage>
</organism>
<dbReference type="InterPro" id="IPR037523">
    <property type="entry name" value="VOC_core"/>
</dbReference>
<dbReference type="Gene3D" id="3.10.180.10">
    <property type="entry name" value="2,3-Dihydroxybiphenyl 1,2-Dioxygenase, domain 1"/>
    <property type="match status" value="2"/>
</dbReference>
<dbReference type="InterPro" id="IPR029068">
    <property type="entry name" value="Glyas_Bleomycin-R_OHBP_Dase"/>
</dbReference>
<reference evidence="3" key="1">
    <citation type="submission" date="2022-11" db="UniProtKB">
        <authorList>
            <consortium name="WormBaseParasite"/>
        </authorList>
    </citation>
    <scope>IDENTIFICATION</scope>
</reference>